<dbReference type="PROSITE" id="PS50222">
    <property type="entry name" value="EF_HAND_2"/>
    <property type="match status" value="1"/>
</dbReference>
<dbReference type="InterPro" id="IPR018247">
    <property type="entry name" value="EF_Hand_1_Ca_BS"/>
</dbReference>
<evidence type="ECO:0000256" key="1">
    <source>
        <dbReference type="ARBA" id="ARBA00022837"/>
    </source>
</evidence>
<dbReference type="Proteomes" id="UP000649617">
    <property type="component" value="Unassembled WGS sequence"/>
</dbReference>
<feature type="region of interest" description="Disordered" evidence="2">
    <location>
        <begin position="247"/>
        <end position="286"/>
    </location>
</feature>
<dbReference type="InterPro" id="IPR011992">
    <property type="entry name" value="EF-hand-dom_pair"/>
</dbReference>
<dbReference type="AlphaFoldDB" id="A0A812UU78"/>
<dbReference type="EMBL" id="CAJNIZ010040113">
    <property type="protein sequence ID" value="CAE7599193.1"/>
    <property type="molecule type" value="Genomic_DNA"/>
</dbReference>
<comment type="caution">
    <text evidence="5">The sequence shown here is derived from an EMBL/GenBank/DDBJ whole genome shotgun (WGS) entry which is preliminary data.</text>
</comment>
<name>A0A812UU78_SYMPI</name>
<dbReference type="SMART" id="SM00054">
    <property type="entry name" value="EFh"/>
    <property type="match status" value="2"/>
</dbReference>
<feature type="domain" description="EF-hand" evidence="4">
    <location>
        <begin position="25"/>
        <end position="54"/>
    </location>
</feature>
<dbReference type="CDD" id="cd00051">
    <property type="entry name" value="EFh"/>
    <property type="match status" value="1"/>
</dbReference>
<dbReference type="GO" id="GO:0005509">
    <property type="term" value="F:calcium ion binding"/>
    <property type="evidence" value="ECO:0007669"/>
    <property type="project" value="InterPro"/>
</dbReference>
<feature type="compositionally biased region" description="Basic and acidic residues" evidence="2">
    <location>
        <begin position="269"/>
        <end position="280"/>
    </location>
</feature>
<accession>A0A812UU78</accession>
<evidence type="ECO:0000256" key="2">
    <source>
        <dbReference type="SAM" id="MobiDB-lite"/>
    </source>
</evidence>
<evidence type="ECO:0000259" key="4">
    <source>
        <dbReference type="PROSITE" id="PS50222"/>
    </source>
</evidence>
<feature type="compositionally biased region" description="Low complexity" evidence="2">
    <location>
        <begin position="84"/>
        <end position="98"/>
    </location>
</feature>
<evidence type="ECO:0000313" key="6">
    <source>
        <dbReference type="Proteomes" id="UP000649617"/>
    </source>
</evidence>
<keyword evidence="1" id="KW-0106">Calcium</keyword>
<sequence>MRWAFAVAVVLTFAAEARKKASPEEEALQELDVDKSGKVEQNELESFARSKGMTPDQIHQEFLSLDLNGDGVLEADEIRRTLQASAAADATPSAPSASLGQAAAPAESALQPPKVPNVITIPRSAAVDIHQDLQPEKLTEEAMRQAPAAPASEEGLDVRAEHSAERAVAELFEKKAADALASMREDLANAEKLELSARALRGQAKELETQVNSQVAQAAKAATDSIVQKALRQVKLMSQEVASAEEQAKRHQNLADEAMEQAVSAQSKISEEVRRIKADHVSPMGA</sequence>
<dbReference type="Gene3D" id="1.10.238.10">
    <property type="entry name" value="EF-hand"/>
    <property type="match status" value="1"/>
</dbReference>
<feature type="region of interest" description="Disordered" evidence="2">
    <location>
        <begin position="21"/>
        <end position="40"/>
    </location>
</feature>
<dbReference type="Pfam" id="PF13499">
    <property type="entry name" value="EF-hand_7"/>
    <property type="match status" value="1"/>
</dbReference>
<proteinExistence type="predicted"/>
<reference evidence="5" key="1">
    <citation type="submission" date="2021-02" db="EMBL/GenBank/DDBJ databases">
        <authorList>
            <person name="Dougan E. K."/>
            <person name="Rhodes N."/>
            <person name="Thang M."/>
            <person name="Chan C."/>
        </authorList>
    </citation>
    <scope>NUCLEOTIDE SEQUENCE</scope>
</reference>
<evidence type="ECO:0000256" key="3">
    <source>
        <dbReference type="SAM" id="SignalP"/>
    </source>
</evidence>
<feature type="region of interest" description="Disordered" evidence="2">
    <location>
        <begin position="84"/>
        <end position="111"/>
    </location>
</feature>
<feature type="signal peptide" evidence="3">
    <location>
        <begin position="1"/>
        <end position="19"/>
    </location>
</feature>
<protein>
    <submittedName>
        <fullName evidence="5">Ankrd52 protein</fullName>
    </submittedName>
</protein>
<evidence type="ECO:0000313" key="5">
    <source>
        <dbReference type="EMBL" id="CAE7599193.1"/>
    </source>
</evidence>
<feature type="chain" id="PRO_5032455226" evidence="3">
    <location>
        <begin position="20"/>
        <end position="286"/>
    </location>
</feature>
<dbReference type="PROSITE" id="PS00018">
    <property type="entry name" value="EF_HAND_1"/>
    <property type="match status" value="2"/>
</dbReference>
<dbReference type="InterPro" id="IPR002048">
    <property type="entry name" value="EF_hand_dom"/>
</dbReference>
<dbReference type="OrthoDB" id="293868at2759"/>
<gene>
    <name evidence="5" type="primary">Ankrd52</name>
    <name evidence="5" type="ORF">SPIL2461_LOCUS15910</name>
</gene>
<keyword evidence="3" id="KW-0732">Signal</keyword>
<organism evidence="5 6">
    <name type="scientific">Symbiodinium pilosum</name>
    <name type="common">Dinoflagellate</name>
    <dbReference type="NCBI Taxonomy" id="2952"/>
    <lineage>
        <taxon>Eukaryota</taxon>
        <taxon>Sar</taxon>
        <taxon>Alveolata</taxon>
        <taxon>Dinophyceae</taxon>
        <taxon>Suessiales</taxon>
        <taxon>Symbiodiniaceae</taxon>
        <taxon>Symbiodinium</taxon>
    </lineage>
</organism>
<dbReference type="SUPFAM" id="SSF47473">
    <property type="entry name" value="EF-hand"/>
    <property type="match status" value="1"/>
</dbReference>
<keyword evidence="6" id="KW-1185">Reference proteome</keyword>